<evidence type="ECO:0000313" key="2">
    <source>
        <dbReference type="EMBL" id="MBR8829375.1"/>
    </source>
</evidence>
<evidence type="ECO:0000259" key="1">
    <source>
        <dbReference type="PROSITE" id="PS50075"/>
    </source>
</evidence>
<gene>
    <name evidence="2" type="ORF">DSM107014_16000</name>
</gene>
<name>A0A941JVM1_9CHRO</name>
<accession>A0A941JVM1</accession>
<dbReference type="InterPro" id="IPR009081">
    <property type="entry name" value="PP-bd_ACP"/>
</dbReference>
<proteinExistence type="predicted"/>
<dbReference type="Gene3D" id="1.10.1200.10">
    <property type="entry name" value="ACP-like"/>
    <property type="match status" value="1"/>
</dbReference>
<reference evidence="2" key="1">
    <citation type="submission" date="2021-02" db="EMBL/GenBank/DDBJ databases">
        <title>Metagenome analyses of Stigonema ocellatum DSM 106950, Chlorogloea purpurea SAG 13.99 and Gomphosphaeria aponina DSM 107014.</title>
        <authorList>
            <person name="Marter P."/>
            <person name="Huang S."/>
        </authorList>
    </citation>
    <scope>NUCLEOTIDE SEQUENCE</scope>
    <source>
        <strain evidence="2">JP213</strain>
    </source>
</reference>
<dbReference type="AlphaFoldDB" id="A0A941JVM1"/>
<dbReference type="Proteomes" id="UP000767446">
    <property type="component" value="Unassembled WGS sequence"/>
</dbReference>
<dbReference type="SUPFAM" id="SSF47336">
    <property type="entry name" value="ACP-like"/>
    <property type="match status" value="1"/>
</dbReference>
<feature type="domain" description="Carrier" evidence="1">
    <location>
        <begin position="1"/>
        <end position="81"/>
    </location>
</feature>
<dbReference type="EMBL" id="JADQBC010000129">
    <property type="protein sequence ID" value="MBR8829375.1"/>
    <property type="molecule type" value="Genomic_DNA"/>
</dbReference>
<dbReference type="PROSITE" id="PS50075">
    <property type="entry name" value="CARRIER"/>
    <property type="match status" value="1"/>
</dbReference>
<protein>
    <recommendedName>
        <fullName evidence="1">Carrier domain-containing protein</fullName>
    </recommendedName>
</protein>
<comment type="caution">
    <text evidence="2">The sequence shown here is derived from an EMBL/GenBank/DDBJ whole genome shotgun (WGS) entry which is preliminary data.</text>
</comment>
<sequence length="84" mass="9621">MTREKIQEKISQILLENLPNAHPEDLSDNIELYSLGLDSLNAVSIVLGLEEIFGFEFEMDEISHERFITMGNITQLIEEKIVKS</sequence>
<dbReference type="InterPro" id="IPR036736">
    <property type="entry name" value="ACP-like_sf"/>
</dbReference>
<organism evidence="2 3">
    <name type="scientific">Gomphosphaeria aponina SAG 52.96 = DSM 107014</name>
    <dbReference type="NCBI Taxonomy" id="1521640"/>
    <lineage>
        <taxon>Bacteria</taxon>
        <taxon>Bacillati</taxon>
        <taxon>Cyanobacteriota</taxon>
        <taxon>Cyanophyceae</taxon>
        <taxon>Oscillatoriophycideae</taxon>
        <taxon>Chroococcales</taxon>
        <taxon>Gomphosphaeriaceae</taxon>
        <taxon>Gomphosphaeria</taxon>
    </lineage>
</organism>
<evidence type="ECO:0000313" key="3">
    <source>
        <dbReference type="Proteomes" id="UP000767446"/>
    </source>
</evidence>
<dbReference type="Pfam" id="PF00550">
    <property type="entry name" value="PP-binding"/>
    <property type="match status" value="1"/>
</dbReference>